<dbReference type="InterPro" id="IPR027417">
    <property type="entry name" value="P-loop_NTPase"/>
</dbReference>
<evidence type="ECO:0000259" key="19">
    <source>
        <dbReference type="Pfam" id="PF13807"/>
    </source>
</evidence>
<dbReference type="RefSeq" id="WP_264280635.1">
    <property type="nucleotide sequence ID" value="NZ_CP107006.1"/>
</dbReference>
<comment type="similarity">
    <text evidence="2">Belongs to the CpsD/CapB family.</text>
</comment>
<dbReference type="Pfam" id="PF13807">
    <property type="entry name" value="GNVR"/>
    <property type="match status" value="1"/>
</dbReference>
<dbReference type="InterPro" id="IPR050445">
    <property type="entry name" value="Bact_polysacc_biosynth/exp"/>
</dbReference>
<dbReference type="InterPro" id="IPR005702">
    <property type="entry name" value="Wzc-like_C"/>
</dbReference>
<dbReference type="InterPro" id="IPR003856">
    <property type="entry name" value="LPS_length_determ_N"/>
</dbReference>
<keyword evidence="13 16" id="KW-0472">Membrane</keyword>
<keyword evidence="11" id="KW-0067">ATP-binding</keyword>
<evidence type="ECO:0000256" key="14">
    <source>
        <dbReference type="ARBA" id="ARBA00023137"/>
    </source>
</evidence>
<evidence type="ECO:0000259" key="17">
    <source>
        <dbReference type="Pfam" id="PF02706"/>
    </source>
</evidence>
<keyword evidence="9" id="KW-0547">Nucleotide-binding</keyword>
<feature type="transmembrane region" description="Helical" evidence="16">
    <location>
        <begin position="27"/>
        <end position="48"/>
    </location>
</feature>
<evidence type="ECO:0000313" key="20">
    <source>
        <dbReference type="EMBL" id="UYQ92363.1"/>
    </source>
</evidence>
<name>A0ABY6IYA6_9BACT</name>
<dbReference type="Pfam" id="PF13614">
    <property type="entry name" value="AAA_31"/>
    <property type="match status" value="1"/>
</dbReference>
<dbReference type="InterPro" id="IPR032807">
    <property type="entry name" value="GNVR"/>
</dbReference>
<gene>
    <name evidence="20" type="ORF">MKQ68_19960</name>
</gene>
<dbReference type="CDD" id="cd05387">
    <property type="entry name" value="BY-kinase"/>
    <property type="match status" value="1"/>
</dbReference>
<evidence type="ECO:0000256" key="9">
    <source>
        <dbReference type="ARBA" id="ARBA00022741"/>
    </source>
</evidence>
<evidence type="ECO:0000256" key="11">
    <source>
        <dbReference type="ARBA" id="ARBA00022840"/>
    </source>
</evidence>
<evidence type="ECO:0000256" key="13">
    <source>
        <dbReference type="ARBA" id="ARBA00023136"/>
    </source>
</evidence>
<dbReference type="EMBL" id="CP107006">
    <property type="protein sequence ID" value="UYQ92363.1"/>
    <property type="molecule type" value="Genomic_DNA"/>
</dbReference>
<evidence type="ECO:0000256" key="15">
    <source>
        <dbReference type="ARBA" id="ARBA00051245"/>
    </source>
</evidence>
<organism evidence="20 21">
    <name type="scientific">Chitinophaga horti</name>
    <dbReference type="NCBI Taxonomy" id="2920382"/>
    <lineage>
        <taxon>Bacteria</taxon>
        <taxon>Pseudomonadati</taxon>
        <taxon>Bacteroidota</taxon>
        <taxon>Chitinophagia</taxon>
        <taxon>Chitinophagales</taxon>
        <taxon>Chitinophagaceae</taxon>
        <taxon>Chitinophaga</taxon>
    </lineage>
</organism>
<dbReference type="PANTHER" id="PTHR32309:SF13">
    <property type="entry name" value="FERRIC ENTEROBACTIN TRANSPORT PROTEIN FEPE"/>
    <property type="match status" value="1"/>
</dbReference>
<dbReference type="GO" id="GO:0004715">
    <property type="term" value="F:non-membrane spanning protein tyrosine kinase activity"/>
    <property type="evidence" value="ECO:0007669"/>
    <property type="project" value="UniProtKB-EC"/>
</dbReference>
<evidence type="ECO:0000256" key="7">
    <source>
        <dbReference type="ARBA" id="ARBA00022679"/>
    </source>
</evidence>
<comment type="similarity">
    <text evidence="3">Belongs to the etk/wzc family.</text>
</comment>
<evidence type="ECO:0000256" key="1">
    <source>
        <dbReference type="ARBA" id="ARBA00004429"/>
    </source>
</evidence>
<sequence>MQKVNAHKPSQPEDKVDLVALIRYRYLAYWPLFLIVAGLSVGAALLYLRYATPVYRISSTLLVKDDSKDLGESSILAEMDLFGSKKNIENEIEILTSRTLAREVIQNLNLYGDIYEEGQIRNIPAYDYTPVKLQFLEPSRIMSEIPEKVTLQLLANQNKAVLAGKAYPLNDTVVTPWGRMKITAKPGVEDSKMYHVRIVNERQMTQELLTKLKVTPISKMATVINLEYTDVVPNRGEDILNELMKVYTAASIKDKNKLAASTMEFVTKRLDIVSKELSAVEGKVEEFKASSGIVDIGEQSKIFLESVQENDRMLSESSMQLSVLDAIERHVTGKSGGQSIVPATLGLSDPVMMELLSKLYQTEMEIESLRKTTGENSPKLAALNRQVEKMTPSILENLHSLRENLTASRQKLQADNARFMGILRTVPSKERALVEVSRDKEIKSAIYTFLLQKREETALAYSAAVSDNRIVDAAEADSGPFSPRRMMVIAMALAAGVVLVIGVITIKDMLNREIMSRSDIEKVTSAPIVAEILYDESNDAVVIADGRRSLVAEQFRTLRTSLSYIGLNGDNKTLLVTSSISGEGKSFISVNLAVSLSLIRKKVVLLEFDLRKPMISKMMKISREPGITNYLVGRTNISDMLKQVEGNENLYILPAGVIPPNPTELILNGRLEELLRHLKTMFDYVIIDTAPVGLVSDARLLAPFADATLYVTRHQVTPRLYLNKIDELYKNKELGKLNLVFNGVKLNSVQGHTYGYGYGYTEEVKRKKGSKSKSFIKGIFNL</sequence>
<evidence type="ECO:0000256" key="6">
    <source>
        <dbReference type="ARBA" id="ARBA00022519"/>
    </source>
</evidence>
<evidence type="ECO:0000256" key="10">
    <source>
        <dbReference type="ARBA" id="ARBA00022777"/>
    </source>
</evidence>
<feature type="domain" description="AAA" evidence="18">
    <location>
        <begin position="581"/>
        <end position="693"/>
    </location>
</feature>
<dbReference type="PANTHER" id="PTHR32309">
    <property type="entry name" value="TYROSINE-PROTEIN KINASE"/>
    <property type="match status" value="1"/>
</dbReference>
<feature type="domain" description="Polysaccharide chain length determinant N-terminal" evidence="17">
    <location>
        <begin position="29"/>
        <end position="108"/>
    </location>
</feature>
<comment type="subcellular location">
    <subcellularLocation>
        <location evidence="1">Cell inner membrane</location>
        <topology evidence="1">Multi-pass membrane protein</topology>
    </subcellularLocation>
</comment>
<evidence type="ECO:0000256" key="8">
    <source>
        <dbReference type="ARBA" id="ARBA00022692"/>
    </source>
</evidence>
<evidence type="ECO:0000256" key="12">
    <source>
        <dbReference type="ARBA" id="ARBA00022989"/>
    </source>
</evidence>
<keyword evidence="8 16" id="KW-0812">Transmembrane</keyword>
<keyword evidence="6" id="KW-0997">Cell inner membrane</keyword>
<dbReference type="SUPFAM" id="SSF52540">
    <property type="entry name" value="P-loop containing nucleoside triphosphate hydrolases"/>
    <property type="match status" value="1"/>
</dbReference>
<dbReference type="Gene3D" id="3.40.50.300">
    <property type="entry name" value="P-loop containing nucleotide triphosphate hydrolases"/>
    <property type="match status" value="1"/>
</dbReference>
<accession>A0ABY6IYA6</accession>
<evidence type="ECO:0000256" key="2">
    <source>
        <dbReference type="ARBA" id="ARBA00007316"/>
    </source>
</evidence>
<keyword evidence="5" id="KW-1003">Cell membrane</keyword>
<keyword evidence="14" id="KW-0829">Tyrosine-protein kinase</keyword>
<feature type="domain" description="Tyrosine-protein kinase G-rich" evidence="19">
    <location>
        <begin position="430"/>
        <end position="509"/>
    </location>
</feature>
<dbReference type="NCBIfam" id="TIGR01007">
    <property type="entry name" value="eps_fam"/>
    <property type="match status" value="1"/>
</dbReference>
<feature type="transmembrane region" description="Helical" evidence="16">
    <location>
        <begin position="486"/>
        <end position="506"/>
    </location>
</feature>
<evidence type="ECO:0000256" key="16">
    <source>
        <dbReference type="SAM" id="Phobius"/>
    </source>
</evidence>
<comment type="catalytic activity">
    <reaction evidence="15">
        <text>L-tyrosyl-[protein] + ATP = O-phospho-L-tyrosyl-[protein] + ADP + H(+)</text>
        <dbReference type="Rhea" id="RHEA:10596"/>
        <dbReference type="Rhea" id="RHEA-COMP:10136"/>
        <dbReference type="Rhea" id="RHEA-COMP:20101"/>
        <dbReference type="ChEBI" id="CHEBI:15378"/>
        <dbReference type="ChEBI" id="CHEBI:30616"/>
        <dbReference type="ChEBI" id="CHEBI:46858"/>
        <dbReference type="ChEBI" id="CHEBI:61978"/>
        <dbReference type="ChEBI" id="CHEBI:456216"/>
        <dbReference type="EC" id="2.7.10.2"/>
    </reaction>
</comment>
<keyword evidence="12 16" id="KW-1133">Transmembrane helix</keyword>
<reference evidence="20" key="1">
    <citation type="submission" date="2022-10" db="EMBL/GenBank/DDBJ databases">
        <title>Chitinophaga sp. nov., isolated from soil.</title>
        <authorList>
            <person name="Jeon C.O."/>
        </authorList>
    </citation>
    <scope>NUCLEOTIDE SEQUENCE</scope>
    <source>
        <strain evidence="20">R8</strain>
    </source>
</reference>
<keyword evidence="7 20" id="KW-0808">Transferase</keyword>
<evidence type="ECO:0000256" key="4">
    <source>
        <dbReference type="ARBA" id="ARBA00011903"/>
    </source>
</evidence>
<dbReference type="Proteomes" id="UP001162741">
    <property type="component" value="Chromosome"/>
</dbReference>
<protein>
    <recommendedName>
        <fullName evidence="4">non-specific protein-tyrosine kinase</fullName>
        <ecNumber evidence="4">2.7.10.2</ecNumber>
    </recommendedName>
</protein>
<evidence type="ECO:0000256" key="3">
    <source>
        <dbReference type="ARBA" id="ARBA00008883"/>
    </source>
</evidence>
<evidence type="ECO:0000259" key="18">
    <source>
        <dbReference type="Pfam" id="PF13614"/>
    </source>
</evidence>
<dbReference type="InterPro" id="IPR025669">
    <property type="entry name" value="AAA_dom"/>
</dbReference>
<dbReference type="Pfam" id="PF02706">
    <property type="entry name" value="Wzz"/>
    <property type="match status" value="1"/>
</dbReference>
<dbReference type="EC" id="2.7.10.2" evidence="4"/>
<evidence type="ECO:0000313" key="21">
    <source>
        <dbReference type="Proteomes" id="UP001162741"/>
    </source>
</evidence>
<keyword evidence="10" id="KW-0418">Kinase</keyword>
<evidence type="ECO:0000256" key="5">
    <source>
        <dbReference type="ARBA" id="ARBA00022475"/>
    </source>
</evidence>
<keyword evidence="21" id="KW-1185">Reference proteome</keyword>
<proteinExistence type="inferred from homology"/>